<dbReference type="InterPro" id="IPR027417">
    <property type="entry name" value="P-loop_NTPase"/>
</dbReference>
<feature type="domain" description="Transcription factor NusA N-terminal" evidence="6">
    <location>
        <begin position="758"/>
        <end position="847"/>
    </location>
</feature>
<name>H7ELP7_9SPIR</name>
<dbReference type="OrthoDB" id="354927at2"/>
<dbReference type="GO" id="GO:0005829">
    <property type="term" value="C:cytosol"/>
    <property type="evidence" value="ECO:0007669"/>
    <property type="project" value="TreeGrafter"/>
</dbReference>
<dbReference type="GO" id="GO:0003700">
    <property type="term" value="F:DNA-binding transcription factor activity"/>
    <property type="evidence" value="ECO:0007669"/>
    <property type="project" value="InterPro"/>
</dbReference>
<evidence type="ECO:0000259" key="5">
    <source>
        <dbReference type="Pfam" id="PF00580"/>
    </source>
</evidence>
<keyword evidence="4" id="KW-0067">ATP-binding</keyword>
<dbReference type="RefSeq" id="WP_002704930.1">
    <property type="nucleotide sequence ID" value="NZ_AGRW01000049.1"/>
</dbReference>
<dbReference type="Pfam" id="PF00580">
    <property type="entry name" value="UvrD-helicase"/>
    <property type="match status" value="1"/>
</dbReference>
<accession>H7ELP7</accession>
<dbReference type="InterPro" id="IPR000212">
    <property type="entry name" value="DNA_helicase_UvrD/REP"/>
</dbReference>
<dbReference type="GO" id="GO:0003677">
    <property type="term" value="F:DNA binding"/>
    <property type="evidence" value="ECO:0007669"/>
    <property type="project" value="InterPro"/>
</dbReference>
<feature type="domain" description="UvrD-like helicase ATP-binding" evidence="5">
    <location>
        <begin position="374"/>
        <end position="510"/>
    </location>
</feature>
<dbReference type="eggNOG" id="COG0210">
    <property type="taxonomic scope" value="Bacteria"/>
</dbReference>
<organism evidence="7 8">
    <name type="scientific">Treponema saccharophilum DSM 2985</name>
    <dbReference type="NCBI Taxonomy" id="907348"/>
    <lineage>
        <taxon>Bacteria</taxon>
        <taxon>Pseudomonadati</taxon>
        <taxon>Spirochaetota</taxon>
        <taxon>Spirochaetia</taxon>
        <taxon>Spirochaetales</taxon>
        <taxon>Treponemataceae</taxon>
        <taxon>Treponema</taxon>
    </lineage>
</organism>
<dbReference type="SUPFAM" id="SSF69705">
    <property type="entry name" value="Transcription factor NusA, N-terminal domain"/>
    <property type="match status" value="1"/>
</dbReference>
<keyword evidence="8" id="KW-1185">Reference proteome</keyword>
<dbReference type="InterPro" id="IPR014016">
    <property type="entry name" value="UvrD-like_ATP-bd"/>
</dbReference>
<dbReference type="SUPFAM" id="SSF52540">
    <property type="entry name" value="P-loop containing nucleoside triphosphate hydrolases"/>
    <property type="match status" value="1"/>
</dbReference>
<dbReference type="GO" id="GO:0000725">
    <property type="term" value="P:recombinational repair"/>
    <property type="evidence" value="ECO:0007669"/>
    <property type="project" value="TreeGrafter"/>
</dbReference>
<dbReference type="AlphaFoldDB" id="H7ELP7"/>
<comment type="caution">
    <text evidence="7">The sequence shown here is derived from an EMBL/GenBank/DDBJ whole genome shotgun (WGS) entry which is preliminary data.</text>
</comment>
<keyword evidence="2" id="KW-0378">Hydrolase</keyword>
<dbReference type="InterPro" id="IPR013735">
    <property type="entry name" value="TF_NusA_N"/>
</dbReference>
<dbReference type="PATRIC" id="fig|907348.3.peg.1840"/>
<dbReference type="GO" id="GO:0016787">
    <property type="term" value="F:hydrolase activity"/>
    <property type="evidence" value="ECO:0007669"/>
    <property type="project" value="UniProtKB-KW"/>
</dbReference>
<dbReference type="PANTHER" id="PTHR11070:SF45">
    <property type="entry name" value="DNA 3'-5' HELICASE"/>
    <property type="match status" value="1"/>
</dbReference>
<gene>
    <name evidence="7" type="ORF">TresaDRAFT_1197</name>
</gene>
<keyword evidence="1" id="KW-0547">Nucleotide-binding</keyword>
<dbReference type="eggNOG" id="COG0195">
    <property type="taxonomic scope" value="Bacteria"/>
</dbReference>
<proteinExistence type="predicted"/>
<dbReference type="Pfam" id="PF08529">
    <property type="entry name" value="NusA_N"/>
    <property type="match status" value="1"/>
</dbReference>
<dbReference type="PANTHER" id="PTHR11070">
    <property type="entry name" value="UVRD / RECB / PCRA DNA HELICASE FAMILY MEMBER"/>
    <property type="match status" value="1"/>
</dbReference>
<dbReference type="EMBL" id="AGRW01000049">
    <property type="protein sequence ID" value="EIC01588.1"/>
    <property type="molecule type" value="Genomic_DNA"/>
</dbReference>
<dbReference type="GO" id="GO:0043138">
    <property type="term" value="F:3'-5' DNA helicase activity"/>
    <property type="evidence" value="ECO:0007669"/>
    <property type="project" value="TreeGrafter"/>
</dbReference>
<evidence type="ECO:0000256" key="3">
    <source>
        <dbReference type="ARBA" id="ARBA00022806"/>
    </source>
</evidence>
<dbReference type="Gene3D" id="3.30.1480.10">
    <property type="entry name" value="NusA, N-terminal domain"/>
    <property type="match status" value="1"/>
</dbReference>
<evidence type="ECO:0000256" key="2">
    <source>
        <dbReference type="ARBA" id="ARBA00022801"/>
    </source>
</evidence>
<reference evidence="7 8" key="1">
    <citation type="submission" date="2011-09" db="EMBL/GenBank/DDBJ databases">
        <title>The draft genome of Treponema saccharophilum DSM 2985.</title>
        <authorList>
            <consortium name="US DOE Joint Genome Institute (JGI-PGF)"/>
            <person name="Lucas S."/>
            <person name="Copeland A."/>
            <person name="Lapidus A."/>
            <person name="Glavina del Rio T."/>
            <person name="Dalin E."/>
            <person name="Tice H."/>
            <person name="Bruce D."/>
            <person name="Goodwin L."/>
            <person name="Pitluck S."/>
            <person name="Peters L."/>
            <person name="Kyrpides N."/>
            <person name="Mavromatis K."/>
            <person name="Ivanova N."/>
            <person name="Markowitz V."/>
            <person name="Cheng J.-F."/>
            <person name="Hugenholtz P."/>
            <person name="Woyke T."/>
            <person name="Wu D."/>
            <person name="Gronow S."/>
            <person name="Wellnitz S."/>
            <person name="Brambilla E."/>
            <person name="Klenk H.-P."/>
            <person name="Eisen J.A."/>
        </authorList>
    </citation>
    <scope>NUCLEOTIDE SEQUENCE [LARGE SCALE GENOMIC DNA]</scope>
    <source>
        <strain evidence="7 8">DSM 2985</strain>
    </source>
</reference>
<dbReference type="InterPro" id="IPR036555">
    <property type="entry name" value="NusA_N_sf"/>
</dbReference>
<sequence length="1235" mass="141348">MNFVDENIKRLIKQCDGGDEAMTFLAIYSFIEGYFRDLYPSEFKYEDDIKFHHIMDKIKSRHLKTSFPAEINLYETLKKYHGEKNPNAYKNLRTAIDTNRIRHCFSNIRPGTLSVIVGQFIDFARYRGFLTDEISNMNISKPVSDSRSKIQLEPTDDSVLYDLKNDLLSKYTDVSKLFHEKTRIASELENIDSQIINESNIQNLQALIRNKKEKSEYLTRINAKLDTLREYTDFINELAISLIEARSKKNYETQIIHLSEPQKRLIKEDVDGLTERDGHSMYIKGGPGTGKTLVLIVILFKLYFAEHKSVLLTYYPTLNKYISYLFELYNDDKLLKYFGLSKIDPVSLKNLSSTGILKFDDFLLSKIRKLLEVKNTYSLRDNATILTEICHSVEPNPRKAARLYEEIVENVLPNKLNEEKYCTSQRKRERWEKISKVLEALDDSSNMLDLYAYYKFCLRDISKIALTNESCDYILIDEAQDLTNAQIFAINKFVNKKGGLILAGDPSQEIRNKRVSMAQLDVNISGGKRYNPELTQNFRSSRLIQDLGNDYKQEPCLHIRKNTKSVEGITAGPPPQIFLTDDTEESNYQNTYAQIISSVKMCTNDLCITPENICIVAFNESELVCLQQELAQKLEMESVFLYKDFSFKDNEKANGKIRLCTLREIKGIDCAVLLFMVTDQSKQKNNGGFKSELKANAIYTCITRAMYLLQVFIPKYCRMSDLSVAVLVNKLCPSDTEVAEFVEEQNKKERKGIPLKEYFEKYKGEPESEVLRKVEISLKEFYEKQFGTDENCVVEYSEDSLIAYVYARKRVVQNVQDGLTEISLTEARSIRPECNIDDEIEVYVNPKTLSIKQSEINMTEDESKPFVKILTEVYEQYPERRTDENGNSLPNSEEGYLNIAGCGLAKPLEFGYEKWPILIKDNPDNFDWTVYDGKGTVKVFAFRPKVVKNVNKVIVRKQTIISTKREESGELAKLPTLEQIKYAIKKAKTEDNGTVLLKNARVVIKDDFDITISADMLKVLVIQNPNIFELSKNLSGKNAVRIIEEKTAFQANSLTADEYVGIVLEKDEKKMQISTGDMPVQYRSFAYFPAYANSNGDLWNSCNKGDTVCFKVIDNPVLHGMKMAKLLTVQNKAVTQTIQPVIIPHSLKAQVPNSGVNTYIFVADSLGVNKTPNLKGYLQNSVEGISRASISKVRLQSKNIQIAPSLIGKKFLVILIEKNSQCNSWILDVVKMLDE</sequence>
<evidence type="ECO:0000256" key="1">
    <source>
        <dbReference type="ARBA" id="ARBA00022741"/>
    </source>
</evidence>
<dbReference type="GO" id="GO:0031554">
    <property type="term" value="P:regulation of termination of DNA-templated transcription"/>
    <property type="evidence" value="ECO:0007669"/>
    <property type="project" value="InterPro"/>
</dbReference>
<dbReference type="Gene3D" id="3.40.50.300">
    <property type="entry name" value="P-loop containing nucleotide triphosphate hydrolases"/>
    <property type="match status" value="2"/>
</dbReference>
<keyword evidence="3" id="KW-0347">Helicase</keyword>
<evidence type="ECO:0000313" key="8">
    <source>
        <dbReference type="Proteomes" id="UP000003571"/>
    </source>
</evidence>
<evidence type="ECO:0000259" key="6">
    <source>
        <dbReference type="Pfam" id="PF08529"/>
    </source>
</evidence>
<dbReference type="Proteomes" id="UP000003571">
    <property type="component" value="Unassembled WGS sequence"/>
</dbReference>
<dbReference type="STRING" id="907348.TresaDRAFT_1197"/>
<dbReference type="GO" id="GO:0005524">
    <property type="term" value="F:ATP binding"/>
    <property type="evidence" value="ECO:0007669"/>
    <property type="project" value="UniProtKB-KW"/>
</dbReference>
<evidence type="ECO:0000313" key="7">
    <source>
        <dbReference type="EMBL" id="EIC01588.1"/>
    </source>
</evidence>
<evidence type="ECO:0000256" key="4">
    <source>
        <dbReference type="ARBA" id="ARBA00022840"/>
    </source>
</evidence>
<protein>
    <submittedName>
        <fullName evidence="7">NusA domain-containing protein</fullName>
    </submittedName>
</protein>